<organism evidence="1 2">
    <name type="scientific">Angiostrongylus cantonensis</name>
    <name type="common">Rat lungworm</name>
    <dbReference type="NCBI Taxonomy" id="6313"/>
    <lineage>
        <taxon>Eukaryota</taxon>
        <taxon>Metazoa</taxon>
        <taxon>Ecdysozoa</taxon>
        <taxon>Nematoda</taxon>
        <taxon>Chromadorea</taxon>
        <taxon>Rhabditida</taxon>
        <taxon>Rhabditina</taxon>
        <taxon>Rhabditomorpha</taxon>
        <taxon>Strongyloidea</taxon>
        <taxon>Metastrongylidae</taxon>
        <taxon>Angiostrongylus</taxon>
    </lineage>
</organism>
<reference evidence="2" key="2">
    <citation type="submission" date="2017-02" db="UniProtKB">
        <authorList>
            <consortium name="WormBaseParasite"/>
        </authorList>
    </citation>
    <scope>IDENTIFICATION</scope>
</reference>
<reference evidence="1" key="1">
    <citation type="submission" date="2012-09" db="EMBL/GenBank/DDBJ databases">
        <authorList>
            <person name="Martin A.A."/>
        </authorList>
    </citation>
    <scope>NUCLEOTIDE SEQUENCE</scope>
</reference>
<dbReference type="WBParaSite" id="ACAC_0000848601-mRNA-1">
    <property type="protein sequence ID" value="ACAC_0000848601-mRNA-1"/>
    <property type="gene ID" value="ACAC_0000848601"/>
</dbReference>
<evidence type="ECO:0000313" key="1">
    <source>
        <dbReference type="Proteomes" id="UP000035642"/>
    </source>
</evidence>
<dbReference type="AlphaFoldDB" id="A0A0K0DCX4"/>
<sequence>MALGGHRPEKVLFCHSLEKNSCHCSSSMEKEQVYDENILNKMPFFYDRQIKKDQIEDYKLLVEGLKTYAELLRFLNKKFIPHFHYHRVPREEKLAEHWSY</sequence>
<dbReference type="Proteomes" id="UP000035642">
    <property type="component" value="Unassembled WGS sequence"/>
</dbReference>
<evidence type="ECO:0000313" key="2">
    <source>
        <dbReference type="WBParaSite" id="ACAC_0000848601-mRNA-1"/>
    </source>
</evidence>
<keyword evidence="1" id="KW-1185">Reference proteome</keyword>
<protein>
    <submittedName>
        <fullName evidence="2">MRG domain-containing protein</fullName>
    </submittedName>
</protein>
<accession>A0A0K0DCX4</accession>
<proteinExistence type="predicted"/>
<name>A0A0K0DCX4_ANGCA</name>